<dbReference type="Proteomes" id="UP000305202">
    <property type="component" value="Unassembled WGS sequence"/>
</dbReference>
<dbReference type="RefSeq" id="WP_136993051.1">
    <property type="nucleotide sequence ID" value="NZ_SZPQ01000082.1"/>
</dbReference>
<accession>A0ABY2SDF0</accession>
<proteinExistence type="predicted"/>
<sequence length="133" mass="15281">MNNLDKLMRAAFVVYGKNWQSPISRDLGISDRTIRNFISGKSRTPEDMSNRLLQALEQKKSEIQEAIDLVNSDMVQGDDVSIELITEIASRYKYRDEQDYKSAIDAMNNAVYETTYLSDLEQIAINWSYGKQS</sequence>
<keyword evidence="2" id="KW-1185">Reference proteome</keyword>
<gene>
    <name evidence="1" type="ORF">FCN80_25190</name>
</gene>
<reference evidence="1 2" key="1">
    <citation type="submission" date="2019-04" db="EMBL/GenBank/DDBJ databases">
        <authorList>
            <person name="Li M."/>
            <person name="Gao C."/>
        </authorList>
    </citation>
    <scope>NUCLEOTIDE SEQUENCE [LARGE SCALE GENOMIC DNA]</scope>
    <source>
        <strain evidence="1 2">BGMRC 2031</strain>
    </source>
</reference>
<dbReference type="EMBL" id="SZPQ01000082">
    <property type="protein sequence ID" value="TKI02392.1"/>
    <property type="molecule type" value="Genomic_DNA"/>
</dbReference>
<comment type="caution">
    <text evidence="1">The sequence shown here is derived from an EMBL/GenBank/DDBJ whole genome shotgun (WGS) entry which is preliminary data.</text>
</comment>
<evidence type="ECO:0000313" key="2">
    <source>
        <dbReference type="Proteomes" id="UP000305202"/>
    </source>
</evidence>
<evidence type="ECO:0000313" key="1">
    <source>
        <dbReference type="EMBL" id="TKI02392.1"/>
    </source>
</evidence>
<organism evidence="1 2">
    <name type="scientific">Martelella alba</name>
    <dbReference type="NCBI Taxonomy" id="2590451"/>
    <lineage>
        <taxon>Bacteria</taxon>
        <taxon>Pseudomonadati</taxon>
        <taxon>Pseudomonadota</taxon>
        <taxon>Alphaproteobacteria</taxon>
        <taxon>Hyphomicrobiales</taxon>
        <taxon>Aurantimonadaceae</taxon>
        <taxon>Martelella</taxon>
    </lineage>
</organism>
<name>A0ABY2SDF0_9HYPH</name>
<protein>
    <submittedName>
        <fullName evidence="1">Uncharacterized protein</fullName>
    </submittedName>
</protein>